<comment type="caution">
    <text evidence="1">The sequence shown here is derived from an EMBL/GenBank/DDBJ whole genome shotgun (WGS) entry which is preliminary data.</text>
</comment>
<reference evidence="1 2" key="1">
    <citation type="journal article" date="2021" name="BMC Genomics">
        <title>Genome-resolved metagenome and metatranscriptome analyses of thermophilic composting reveal key bacterial players and their metabolic interactions.</title>
        <authorList>
            <person name="Braga L.P.P."/>
            <person name="Pereira R.V."/>
            <person name="Martins L.F."/>
            <person name="Moura L.M.S."/>
            <person name="Sanchez F.B."/>
            <person name="Patane J.S.L."/>
            <person name="da Silva A.M."/>
            <person name="Setubal J.C."/>
        </authorList>
    </citation>
    <scope>NUCLEOTIDE SEQUENCE [LARGE SCALE GENOMIC DNA]</scope>
    <source>
        <strain evidence="1">ZC4RG45</strain>
    </source>
</reference>
<evidence type="ECO:0000313" key="2">
    <source>
        <dbReference type="Proteomes" id="UP000249324"/>
    </source>
</evidence>
<dbReference type="Proteomes" id="UP000249324">
    <property type="component" value="Unassembled WGS sequence"/>
</dbReference>
<dbReference type="EMBL" id="QGUI02000089">
    <property type="protein sequence ID" value="MFO7192325.1"/>
    <property type="molecule type" value="Genomic_DNA"/>
</dbReference>
<evidence type="ECO:0000313" key="1">
    <source>
        <dbReference type="EMBL" id="MFO7192325.1"/>
    </source>
</evidence>
<dbReference type="AlphaFoldDB" id="A0ABD6FE39"/>
<organism evidence="1 2">
    <name type="scientific">Thermocrispum agreste</name>
    <dbReference type="NCBI Taxonomy" id="37925"/>
    <lineage>
        <taxon>Bacteria</taxon>
        <taxon>Bacillati</taxon>
        <taxon>Actinomycetota</taxon>
        <taxon>Actinomycetes</taxon>
        <taxon>Pseudonocardiales</taxon>
        <taxon>Pseudonocardiaceae</taxon>
        <taxon>Thermocrispum</taxon>
    </lineage>
</organism>
<gene>
    <name evidence="1" type="ORF">DIU77_008795</name>
</gene>
<sequence>MTAQESYVLEAMGWHITAGHSDWLQSGESLAGRADVRLAYEALDRKLRPDALYRVIGLMHHDSSHTEYTPVEGGRGVRLLV</sequence>
<evidence type="ECO:0008006" key="3">
    <source>
        <dbReference type="Google" id="ProtNLM"/>
    </source>
</evidence>
<feature type="non-terminal residue" evidence="1">
    <location>
        <position position="81"/>
    </location>
</feature>
<accession>A0ABD6FE39</accession>
<proteinExistence type="predicted"/>
<name>A0ABD6FE39_9PSEU</name>
<protein>
    <recommendedName>
        <fullName evidence="3">Metal-dependent phosphohydrolase</fullName>
    </recommendedName>
</protein>